<protein>
    <submittedName>
        <fullName evidence="2">DUF3618 domain-containing protein</fullName>
    </submittedName>
</protein>
<evidence type="ECO:0000313" key="2">
    <source>
        <dbReference type="EMBL" id="NVD45385.1"/>
    </source>
</evidence>
<feature type="compositionally biased region" description="Basic and acidic residues" evidence="1">
    <location>
        <begin position="238"/>
        <end position="274"/>
    </location>
</feature>
<dbReference type="RefSeq" id="WP_176267669.1">
    <property type="nucleotide sequence ID" value="NZ_JABWGV010000003.1"/>
</dbReference>
<dbReference type="Proteomes" id="UP000561438">
    <property type="component" value="Unassembled WGS sequence"/>
</dbReference>
<dbReference type="InterPro" id="IPR022062">
    <property type="entry name" value="DUF3618"/>
</dbReference>
<dbReference type="EMBL" id="JABWGV010000003">
    <property type="protein sequence ID" value="NVD45385.1"/>
    <property type="molecule type" value="Genomic_DNA"/>
</dbReference>
<evidence type="ECO:0000256" key="1">
    <source>
        <dbReference type="SAM" id="MobiDB-lite"/>
    </source>
</evidence>
<gene>
    <name evidence="2" type="ORF">HUV48_10235</name>
</gene>
<organism evidence="2 3">
    <name type="scientific">Qipengyuania atrilutea</name>
    <dbReference type="NCBI Taxonomy" id="2744473"/>
    <lineage>
        <taxon>Bacteria</taxon>
        <taxon>Pseudomonadati</taxon>
        <taxon>Pseudomonadota</taxon>
        <taxon>Alphaproteobacteria</taxon>
        <taxon>Sphingomonadales</taxon>
        <taxon>Erythrobacteraceae</taxon>
        <taxon>Qipengyuania</taxon>
    </lineage>
</organism>
<feature type="region of interest" description="Disordered" evidence="1">
    <location>
        <begin position="223"/>
        <end position="274"/>
    </location>
</feature>
<feature type="region of interest" description="Disordered" evidence="1">
    <location>
        <begin position="89"/>
        <end position="108"/>
    </location>
</feature>
<name>A0A850H829_9SPHN</name>
<comment type="caution">
    <text evidence="2">The sequence shown here is derived from an EMBL/GenBank/DDBJ whole genome shotgun (WGS) entry which is preliminary data.</text>
</comment>
<feature type="compositionally biased region" description="Polar residues" evidence="1">
    <location>
        <begin position="89"/>
        <end position="98"/>
    </location>
</feature>
<proteinExistence type="predicted"/>
<evidence type="ECO:0000313" key="3">
    <source>
        <dbReference type="Proteomes" id="UP000561438"/>
    </source>
</evidence>
<reference evidence="2 3" key="1">
    <citation type="submission" date="2020-06" db="EMBL/GenBank/DDBJ databases">
        <title>Altererythrobacter sp. HHU K3-1.</title>
        <authorList>
            <person name="Zhang D."/>
            <person name="Xue H."/>
        </authorList>
    </citation>
    <scope>NUCLEOTIDE SEQUENCE [LARGE SCALE GENOMIC DNA]</scope>
    <source>
        <strain evidence="2 3">HHU K3-1</strain>
    </source>
</reference>
<sequence length="274" mass="30999">MNENDIRDPDAIEADIRRTQEDMSRTVDRIGDQMSPRKLFDALLDKADENGIDARYVLEGARRNPLALALISAGGIWLISDYDAKPSAFTSDSGSDGVSANAHDYDPDHRAYVDHMSRIERRPDEEDQLYYRRRDEHRGTYLMIERGHDEDDKSYRQRLDDATNRMREKRDRFVDNARQKRNDLARRGRRTAEKGRDAYYSNPLVGGLAAAIVGAIAGSVIPASQTEREKLGPQGARALDKAEQQAKHAGEEAREKKDDAVARADRKMEEKGPA</sequence>
<dbReference type="Pfam" id="PF12277">
    <property type="entry name" value="DUF3618"/>
    <property type="match status" value="1"/>
</dbReference>
<dbReference type="AlphaFoldDB" id="A0A850H829"/>
<accession>A0A850H829</accession>
<keyword evidence="3" id="KW-1185">Reference proteome</keyword>